<evidence type="ECO:0000313" key="4">
    <source>
        <dbReference type="Proteomes" id="UP000295210"/>
    </source>
</evidence>
<sequence>MYDWAEPGPPAPALQEKPHFGHAALFFLVALPLLAAGQYLSLVIAHALPVYRHKSYSHLVHVMASDARLGIPAQALAYLLVGLVTVLLFRLLWREPFSIGIHWNGQQAQRRFLSLVVIGLLVGFGNTIIGNYLPMPKDPPILMDMMKSPGGAWLMLVFGITAAPLLEELAFRGFLLPGFVNTFRWLMHKDDISRSTLNWVGIPVSILLTSLPFAMLHAGQVSGAWGPLLLIGGVSVVLCVVRLLTDSLAASAVVHAAYNFTLFAGILIQTDGFRHLGKLKG</sequence>
<evidence type="ECO:0000259" key="2">
    <source>
        <dbReference type="Pfam" id="PF02517"/>
    </source>
</evidence>
<feature type="domain" description="CAAX prenyl protease 2/Lysostaphin resistance protein A-like" evidence="2">
    <location>
        <begin position="151"/>
        <end position="260"/>
    </location>
</feature>
<evidence type="ECO:0000256" key="1">
    <source>
        <dbReference type="SAM" id="Phobius"/>
    </source>
</evidence>
<dbReference type="GO" id="GO:0004175">
    <property type="term" value="F:endopeptidase activity"/>
    <property type="evidence" value="ECO:0007669"/>
    <property type="project" value="UniProtKB-ARBA"/>
</dbReference>
<feature type="transmembrane region" description="Helical" evidence="1">
    <location>
        <begin position="153"/>
        <end position="175"/>
    </location>
</feature>
<keyword evidence="1" id="KW-1133">Transmembrane helix</keyword>
<comment type="caution">
    <text evidence="3">The sequence shown here is derived from an EMBL/GenBank/DDBJ whole genome shotgun (WGS) entry which is preliminary data.</text>
</comment>
<dbReference type="InterPro" id="IPR003675">
    <property type="entry name" value="Rce1/LyrA-like_dom"/>
</dbReference>
<feature type="transmembrane region" description="Helical" evidence="1">
    <location>
        <begin position="224"/>
        <end position="241"/>
    </location>
</feature>
<feature type="transmembrane region" description="Helical" evidence="1">
    <location>
        <begin position="24"/>
        <end position="51"/>
    </location>
</feature>
<gene>
    <name evidence="3" type="ORF">C7378_1370</name>
</gene>
<dbReference type="Proteomes" id="UP000295210">
    <property type="component" value="Unassembled WGS sequence"/>
</dbReference>
<accession>A0A4R1L6F5</accession>
<protein>
    <recommendedName>
        <fullName evidence="2">CAAX prenyl protease 2/Lysostaphin resistance protein A-like domain-containing protein</fullName>
    </recommendedName>
</protein>
<evidence type="ECO:0000313" key="3">
    <source>
        <dbReference type="EMBL" id="TCK73756.1"/>
    </source>
</evidence>
<proteinExistence type="predicted"/>
<keyword evidence="1" id="KW-0812">Transmembrane</keyword>
<reference evidence="3 4" key="1">
    <citation type="submission" date="2019-03" db="EMBL/GenBank/DDBJ databases">
        <title>Genomic Encyclopedia of Type Strains, Phase IV (KMG-IV): sequencing the most valuable type-strain genomes for metagenomic binning, comparative biology and taxonomic classification.</title>
        <authorList>
            <person name="Goeker M."/>
        </authorList>
    </citation>
    <scope>NUCLEOTIDE SEQUENCE [LARGE SCALE GENOMIC DNA]</scope>
    <source>
        <strain evidence="3 4">DSM 103428</strain>
    </source>
</reference>
<feature type="transmembrane region" description="Helical" evidence="1">
    <location>
        <begin position="248"/>
        <end position="268"/>
    </location>
</feature>
<dbReference type="AlphaFoldDB" id="A0A4R1L6F5"/>
<feature type="transmembrane region" description="Helical" evidence="1">
    <location>
        <begin position="112"/>
        <end position="133"/>
    </location>
</feature>
<keyword evidence="1" id="KW-0472">Membrane</keyword>
<name>A0A4R1L6F5_9BACT</name>
<dbReference type="GO" id="GO:0080120">
    <property type="term" value="P:CAAX-box protein maturation"/>
    <property type="evidence" value="ECO:0007669"/>
    <property type="project" value="UniProtKB-ARBA"/>
</dbReference>
<feature type="transmembrane region" description="Helical" evidence="1">
    <location>
        <begin position="71"/>
        <end position="92"/>
    </location>
</feature>
<keyword evidence="4" id="KW-1185">Reference proteome</keyword>
<dbReference type="Pfam" id="PF02517">
    <property type="entry name" value="Rce1-like"/>
    <property type="match status" value="1"/>
</dbReference>
<feature type="transmembrane region" description="Helical" evidence="1">
    <location>
        <begin position="196"/>
        <end position="218"/>
    </location>
</feature>
<organism evidence="3 4">
    <name type="scientific">Acidipila rosea</name>
    <dbReference type="NCBI Taxonomy" id="768535"/>
    <lineage>
        <taxon>Bacteria</taxon>
        <taxon>Pseudomonadati</taxon>
        <taxon>Acidobacteriota</taxon>
        <taxon>Terriglobia</taxon>
        <taxon>Terriglobales</taxon>
        <taxon>Acidobacteriaceae</taxon>
        <taxon>Acidipila</taxon>
    </lineage>
</organism>
<dbReference type="EMBL" id="SMGK01000002">
    <property type="protein sequence ID" value="TCK73756.1"/>
    <property type="molecule type" value="Genomic_DNA"/>
</dbReference>